<dbReference type="EMBL" id="MU154769">
    <property type="protein sequence ID" value="KAF9487536.1"/>
    <property type="molecule type" value="Genomic_DNA"/>
</dbReference>
<feature type="region of interest" description="Disordered" evidence="1">
    <location>
        <begin position="133"/>
        <end position="164"/>
    </location>
</feature>
<dbReference type="Proteomes" id="UP000807025">
    <property type="component" value="Unassembled WGS sequence"/>
</dbReference>
<comment type="caution">
    <text evidence="2">The sequence shown here is derived from an EMBL/GenBank/DDBJ whole genome shotgun (WGS) entry which is preliminary data.</text>
</comment>
<keyword evidence="3" id="KW-1185">Reference proteome</keyword>
<sequence length="287" mass="31513">MHMCRGQYEPLYDPLHKSITPTSSSPAFEATSGWVLAMGSGNLVGLWQSSGNVIVASNPQRWPDLDVFPWPLHLAGHSTQAFGVLGPSSMALYLLFAGPDTPTVIAISPTAPGLSVSSVSRHPFTFHCAIQVNPQEPAPDPEDPTVATSHPLTTASVQEGDKSKTPLQKLKDNSACLASATKVPYFKCNQYSRTPAVTIIWYASCGTIHILLPPATFNAEALPEQYNLFIHTIGTEHQVWIWDEGAWKSIKLEYSMCLKGMVHFLIIKNGKPSWVQKDMYLKRSHKS</sequence>
<proteinExistence type="predicted"/>
<accession>A0A9P6D0F8</accession>
<name>A0A9P6D0F8_PLEER</name>
<dbReference type="OrthoDB" id="2803716at2759"/>
<reference evidence="2" key="1">
    <citation type="submission" date="2020-11" db="EMBL/GenBank/DDBJ databases">
        <authorList>
            <consortium name="DOE Joint Genome Institute"/>
            <person name="Ahrendt S."/>
            <person name="Riley R."/>
            <person name="Andreopoulos W."/>
            <person name="Labutti K."/>
            <person name="Pangilinan J."/>
            <person name="Ruiz-Duenas F.J."/>
            <person name="Barrasa J.M."/>
            <person name="Sanchez-Garcia M."/>
            <person name="Camarero S."/>
            <person name="Miyauchi S."/>
            <person name="Serrano A."/>
            <person name="Linde D."/>
            <person name="Babiker R."/>
            <person name="Drula E."/>
            <person name="Ayuso-Fernandez I."/>
            <person name="Pacheco R."/>
            <person name="Padilla G."/>
            <person name="Ferreira P."/>
            <person name="Barriuso J."/>
            <person name="Kellner H."/>
            <person name="Castanera R."/>
            <person name="Alfaro M."/>
            <person name="Ramirez L."/>
            <person name="Pisabarro A.G."/>
            <person name="Kuo A."/>
            <person name="Tritt A."/>
            <person name="Lipzen A."/>
            <person name="He G."/>
            <person name="Yan M."/>
            <person name="Ng V."/>
            <person name="Cullen D."/>
            <person name="Martin F."/>
            <person name="Rosso M.-N."/>
            <person name="Henrissat B."/>
            <person name="Hibbett D."/>
            <person name="Martinez A.T."/>
            <person name="Grigoriev I.V."/>
        </authorList>
    </citation>
    <scope>NUCLEOTIDE SEQUENCE</scope>
    <source>
        <strain evidence="2">ATCC 90797</strain>
    </source>
</reference>
<dbReference type="AlphaFoldDB" id="A0A9P6D0F8"/>
<evidence type="ECO:0000313" key="2">
    <source>
        <dbReference type="EMBL" id="KAF9487536.1"/>
    </source>
</evidence>
<evidence type="ECO:0000313" key="3">
    <source>
        <dbReference type="Proteomes" id="UP000807025"/>
    </source>
</evidence>
<gene>
    <name evidence="2" type="ORF">BDN71DRAFT_1436776</name>
</gene>
<evidence type="ECO:0000256" key="1">
    <source>
        <dbReference type="SAM" id="MobiDB-lite"/>
    </source>
</evidence>
<organism evidence="2 3">
    <name type="scientific">Pleurotus eryngii</name>
    <name type="common">Boletus of the steppes</name>
    <dbReference type="NCBI Taxonomy" id="5323"/>
    <lineage>
        <taxon>Eukaryota</taxon>
        <taxon>Fungi</taxon>
        <taxon>Dikarya</taxon>
        <taxon>Basidiomycota</taxon>
        <taxon>Agaricomycotina</taxon>
        <taxon>Agaricomycetes</taxon>
        <taxon>Agaricomycetidae</taxon>
        <taxon>Agaricales</taxon>
        <taxon>Pleurotineae</taxon>
        <taxon>Pleurotaceae</taxon>
        <taxon>Pleurotus</taxon>
    </lineage>
</organism>
<feature type="compositionally biased region" description="Polar residues" evidence="1">
    <location>
        <begin position="146"/>
        <end position="157"/>
    </location>
</feature>
<protein>
    <submittedName>
        <fullName evidence="2">Uncharacterized protein</fullName>
    </submittedName>
</protein>